<reference evidence="2 3" key="1">
    <citation type="submission" date="2020-07" db="EMBL/GenBank/DDBJ databases">
        <title>Sequencing the genomes of 1000 actinobacteria strains.</title>
        <authorList>
            <person name="Klenk H.-P."/>
        </authorList>
    </citation>
    <scope>NUCLEOTIDE SEQUENCE [LARGE SCALE GENOMIC DNA]</scope>
    <source>
        <strain evidence="2 3">DSM 15475</strain>
    </source>
</reference>
<dbReference type="AlphaFoldDB" id="A0A7Z0GN85"/>
<dbReference type="InterPro" id="IPR000182">
    <property type="entry name" value="GNAT_dom"/>
</dbReference>
<evidence type="ECO:0000259" key="1">
    <source>
        <dbReference type="PROSITE" id="PS51186"/>
    </source>
</evidence>
<dbReference type="GO" id="GO:0016747">
    <property type="term" value="F:acyltransferase activity, transferring groups other than amino-acyl groups"/>
    <property type="evidence" value="ECO:0007669"/>
    <property type="project" value="InterPro"/>
</dbReference>
<gene>
    <name evidence="2" type="ORF">HNR09_002538</name>
</gene>
<dbReference type="InterPro" id="IPR016181">
    <property type="entry name" value="Acyl_CoA_acyltransferase"/>
</dbReference>
<name>A0A7Z0GN85_9MICC</name>
<comment type="caution">
    <text evidence="2">The sequence shown here is derived from an EMBL/GenBank/DDBJ whole genome shotgun (WGS) entry which is preliminary data.</text>
</comment>
<accession>A0A7Z0GN85</accession>
<dbReference type="SUPFAM" id="SSF55729">
    <property type="entry name" value="Acyl-CoA N-acyltransferases (Nat)"/>
    <property type="match status" value="1"/>
</dbReference>
<evidence type="ECO:0000313" key="3">
    <source>
        <dbReference type="Proteomes" id="UP000535437"/>
    </source>
</evidence>
<dbReference type="CDD" id="cd04301">
    <property type="entry name" value="NAT_SF"/>
    <property type="match status" value="1"/>
</dbReference>
<dbReference type="Pfam" id="PF00583">
    <property type="entry name" value="Acetyltransf_1"/>
    <property type="match status" value="1"/>
</dbReference>
<keyword evidence="2" id="KW-0808">Transferase</keyword>
<sequence>MGELLDDLAAARAAWTGLQLRDWYAQDRLLAQLRTALEPDAERLENPEFGAEVRDLVQADESAAADDVHVEVEDPLLWADRRITHDDGGWSVIGIRFRGRDLTCPFVDVIASSLSPTPENIRRIVTEAAEDLQEFRPLTARLTVGDPDSGLAEVHDASGIGPSAVDQYLVAGLIRGINHRTRVASYRRVSLEPMDPTLAAARVAEIYAAHPEGTRWATPAGSDELQEASEDGALFEIFANGEPAGVVSAPRDDDHGLSGHLVQEICLDEDHRGRGYGPAVLQRLCEELPHPEPGTVLWGSIHPENVPSLRNAHAVGRTTVGGQLWVAPEGLPGMPAALARPW</sequence>
<dbReference type="RefSeq" id="WP_179542393.1">
    <property type="nucleotide sequence ID" value="NZ_BAAALL010000001.1"/>
</dbReference>
<protein>
    <submittedName>
        <fullName evidence="2">L-amino acid N-acyltransferase YncA</fullName>
    </submittedName>
</protein>
<evidence type="ECO:0000313" key="2">
    <source>
        <dbReference type="EMBL" id="NYJ79127.1"/>
    </source>
</evidence>
<dbReference type="EMBL" id="JACCFY010000001">
    <property type="protein sequence ID" value="NYJ79127.1"/>
    <property type="molecule type" value="Genomic_DNA"/>
</dbReference>
<keyword evidence="3" id="KW-1185">Reference proteome</keyword>
<dbReference type="PROSITE" id="PS51186">
    <property type="entry name" value="GNAT"/>
    <property type="match status" value="1"/>
</dbReference>
<proteinExistence type="predicted"/>
<dbReference type="Proteomes" id="UP000535437">
    <property type="component" value="Unassembled WGS sequence"/>
</dbReference>
<organism evidence="2 3">
    <name type="scientific">Nesterenkonia xinjiangensis</name>
    <dbReference type="NCBI Taxonomy" id="225327"/>
    <lineage>
        <taxon>Bacteria</taxon>
        <taxon>Bacillati</taxon>
        <taxon>Actinomycetota</taxon>
        <taxon>Actinomycetes</taxon>
        <taxon>Micrococcales</taxon>
        <taxon>Micrococcaceae</taxon>
        <taxon>Nesterenkonia</taxon>
    </lineage>
</organism>
<dbReference type="Gene3D" id="3.40.630.30">
    <property type="match status" value="1"/>
</dbReference>
<keyword evidence="2" id="KW-0012">Acyltransferase</keyword>
<feature type="domain" description="N-acetyltransferase" evidence="1">
    <location>
        <begin position="189"/>
        <end position="341"/>
    </location>
</feature>